<dbReference type="PRINTS" id="PR00120">
    <property type="entry name" value="HATPASE"/>
</dbReference>
<feature type="transmembrane region" description="Helical" evidence="16">
    <location>
        <begin position="902"/>
        <end position="920"/>
    </location>
</feature>
<dbReference type="NCBIfam" id="TIGR01647">
    <property type="entry name" value="ATPase-IIIA_H"/>
    <property type="match status" value="1"/>
</dbReference>
<dbReference type="PRINTS" id="PR00119">
    <property type="entry name" value="CATATPASE"/>
</dbReference>
<dbReference type="Pfam" id="PF00690">
    <property type="entry name" value="Cation_ATPase_N"/>
    <property type="match status" value="1"/>
</dbReference>
<comment type="caution">
    <text evidence="18">The sequence shown here is derived from an EMBL/GenBank/DDBJ whole genome shotgun (WGS) entry which is preliminary data.</text>
</comment>
<dbReference type="InterPro" id="IPR059000">
    <property type="entry name" value="ATPase_P-type_domA"/>
</dbReference>
<dbReference type="InterPro" id="IPR023214">
    <property type="entry name" value="HAD_sf"/>
</dbReference>
<evidence type="ECO:0000256" key="16">
    <source>
        <dbReference type="RuleBase" id="RU362083"/>
    </source>
</evidence>
<dbReference type="SUPFAM" id="SSF56784">
    <property type="entry name" value="HAD-like"/>
    <property type="match status" value="1"/>
</dbReference>
<dbReference type="Gene3D" id="1.20.1110.10">
    <property type="entry name" value="Calcium-transporting ATPase, transmembrane domain"/>
    <property type="match status" value="1"/>
</dbReference>
<keyword evidence="13 16" id="KW-0406">Ion transport</keyword>
<dbReference type="InterPro" id="IPR006534">
    <property type="entry name" value="P-type_ATPase_IIIA"/>
</dbReference>
<dbReference type="Gene3D" id="2.70.150.10">
    <property type="entry name" value="Calcium-transporting ATPase, cytoplasmic transduction domain A"/>
    <property type="match status" value="1"/>
</dbReference>
<dbReference type="PANTHER" id="PTHR42861">
    <property type="entry name" value="CALCIUM-TRANSPORTING ATPASE"/>
    <property type="match status" value="1"/>
</dbReference>
<dbReference type="PROSITE" id="PS00154">
    <property type="entry name" value="ATPASE_E1_E2"/>
    <property type="match status" value="1"/>
</dbReference>
<evidence type="ECO:0000256" key="2">
    <source>
        <dbReference type="ARBA" id="ARBA00008804"/>
    </source>
</evidence>
<dbReference type="SFLD" id="SFLDF00027">
    <property type="entry name" value="p-type_atpase"/>
    <property type="match status" value="1"/>
</dbReference>
<evidence type="ECO:0000256" key="14">
    <source>
        <dbReference type="ARBA" id="ARBA00023136"/>
    </source>
</evidence>
<evidence type="ECO:0000256" key="15">
    <source>
        <dbReference type="ARBA" id="ARBA00048122"/>
    </source>
</evidence>
<dbReference type="SMART" id="SM00831">
    <property type="entry name" value="Cation_ATPase_N"/>
    <property type="match status" value="1"/>
</dbReference>
<dbReference type="InterPro" id="IPR023299">
    <property type="entry name" value="ATPase_P-typ_cyto_dom_N"/>
</dbReference>
<evidence type="ECO:0000256" key="12">
    <source>
        <dbReference type="ARBA" id="ARBA00022989"/>
    </source>
</evidence>
<dbReference type="Gene3D" id="3.40.50.1000">
    <property type="entry name" value="HAD superfamily/HAD-like"/>
    <property type="match status" value="1"/>
</dbReference>
<feature type="transmembrane region" description="Helical" evidence="16">
    <location>
        <begin position="870"/>
        <end position="896"/>
    </location>
</feature>
<organism evidence="18 19">
    <name type="scientific">Tetracentron sinense</name>
    <name type="common">Spur-leaf</name>
    <dbReference type="NCBI Taxonomy" id="13715"/>
    <lineage>
        <taxon>Eukaryota</taxon>
        <taxon>Viridiplantae</taxon>
        <taxon>Streptophyta</taxon>
        <taxon>Embryophyta</taxon>
        <taxon>Tracheophyta</taxon>
        <taxon>Spermatophyta</taxon>
        <taxon>Magnoliopsida</taxon>
        <taxon>Trochodendrales</taxon>
        <taxon>Trochodendraceae</taxon>
        <taxon>Tetracentron</taxon>
    </lineage>
</organism>
<dbReference type="Pfam" id="PF00702">
    <property type="entry name" value="Hydrolase"/>
    <property type="match status" value="1"/>
</dbReference>
<keyword evidence="14 16" id="KW-0472">Membrane</keyword>
<keyword evidence="12 16" id="KW-1133">Transmembrane helix</keyword>
<dbReference type="NCBIfam" id="TIGR01494">
    <property type="entry name" value="ATPase_P-type"/>
    <property type="match status" value="2"/>
</dbReference>
<evidence type="ECO:0000256" key="11">
    <source>
        <dbReference type="ARBA" id="ARBA00022967"/>
    </source>
</evidence>
<dbReference type="AlphaFoldDB" id="A0A834YIJ9"/>
<evidence type="ECO:0000256" key="6">
    <source>
        <dbReference type="ARBA" id="ARBA00022723"/>
    </source>
</evidence>
<dbReference type="SUPFAM" id="SSF81653">
    <property type="entry name" value="Calcium ATPase, transduction domain A"/>
    <property type="match status" value="1"/>
</dbReference>
<dbReference type="FunFam" id="2.70.150.10:FF:000004">
    <property type="entry name" value="Plasma membrane ATPase"/>
    <property type="match status" value="1"/>
</dbReference>
<keyword evidence="8 16" id="KW-0375">Hydrogen ion transport</keyword>
<keyword evidence="19" id="KW-1185">Reference proteome</keyword>
<feature type="domain" description="Cation-transporting P-type ATPase N-terminal" evidence="17">
    <location>
        <begin position="86"/>
        <end position="158"/>
    </location>
</feature>
<dbReference type="GO" id="GO:0046872">
    <property type="term" value="F:metal ion binding"/>
    <property type="evidence" value="ECO:0007669"/>
    <property type="project" value="UniProtKB-KW"/>
</dbReference>
<evidence type="ECO:0000256" key="9">
    <source>
        <dbReference type="ARBA" id="ARBA00022840"/>
    </source>
</evidence>
<dbReference type="CDD" id="cd02076">
    <property type="entry name" value="P-type_ATPase_H"/>
    <property type="match status" value="1"/>
</dbReference>
<evidence type="ECO:0000313" key="18">
    <source>
        <dbReference type="EMBL" id="KAF8380567.1"/>
    </source>
</evidence>
<name>A0A834YIJ9_TETSI</name>
<dbReference type="FunFam" id="3.40.50.1000:FF:000211">
    <property type="entry name" value="Plasma membrane ATPase"/>
    <property type="match status" value="1"/>
</dbReference>
<proteinExistence type="inferred from homology"/>
<dbReference type="InterPro" id="IPR001757">
    <property type="entry name" value="P_typ_ATPase"/>
</dbReference>
<dbReference type="GO" id="GO:0005524">
    <property type="term" value="F:ATP binding"/>
    <property type="evidence" value="ECO:0007669"/>
    <property type="project" value="UniProtKB-UniRule"/>
</dbReference>
<reference evidence="18 19" key="1">
    <citation type="submission" date="2020-04" db="EMBL/GenBank/DDBJ databases">
        <title>Plant Genome Project.</title>
        <authorList>
            <person name="Zhang R.-G."/>
        </authorList>
    </citation>
    <scope>NUCLEOTIDE SEQUENCE [LARGE SCALE GENOMIC DNA]</scope>
    <source>
        <strain evidence="18">YNK0</strain>
        <tissue evidence="18">Leaf</tissue>
    </source>
</reference>
<comment type="catalytic activity">
    <reaction evidence="15 16">
        <text>ATP + H2O + H(+)(in) = ADP + phosphate + 2 H(+)(out)</text>
        <dbReference type="Rhea" id="RHEA:20852"/>
        <dbReference type="ChEBI" id="CHEBI:15377"/>
        <dbReference type="ChEBI" id="CHEBI:15378"/>
        <dbReference type="ChEBI" id="CHEBI:30616"/>
        <dbReference type="ChEBI" id="CHEBI:43474"/>
        <dbReference type="ChEBI" id="CHEBI:456216"/>
        <dbReference type="EC" id="7.1.2.1"/>
    </reaction>
</comment>
<dbReference type="EC" id="7.1.2.1" evidence="16"/>
<evidence type="ECO:0000256" key="5">
    <source>
        <dbReference type="ARBA" id="ARBA00022692"/>
    </source>
</evidence>
<keyword evidence="6" id="KW-0479">Metal-binding</keyword>
<accession>A0A834YIJ9</accession>
<dbReference type="Pfam" id="PF00122">
    <property type="entry name" value="E1-E2_ATPase"/>
    <property type="match status" value="1"/>
</dbReference>
<dbReference type="InterPro" id="IPR004014">
    <property type="entry name" value="ATPase_P-typ_cation-transptr_N"/>
</dbReference>
<keyword evidence="7 16" id="KW-0547">Nucleotide-binding</keyword>
<dbReference type="Proteomes" id="UP000655225">
    <property type="component" value="Unassembled WGS sequence"/>
</dbReference>
<dbReference type="InterPro" id="IPR044492">
    <property type="entry name" value="P_typ_ATPase_HD_dom"/>
</dbReference>
<dbReference type="SFLD" id="SFLDG00002">
    <property type="entry name" value="C1.7:_P-type_atpase_like"/>
    <property type="match status" value="1"/>
</dbReference>
<evidence type="ECO:0000256" key="1">
    <source>
        <dbReference type="ARBA" id="ARBA00004141"/>
    </source>
</evidence>
<comment type="caution">
    <text evidence="16">Lacks conserved residue(s) required for the propagation of feature annotation.</text>
</comment>
<protein>
    <recommendedName>
        <fullName evidence="16">Plasma membrane ATPase</fullName>
        <ecNumber evidence="16">7.1.2.1</ecNumber>
    </recommendedName>
</protein>
<evidence type="ECO:0000256" key="7">
    <source>
        <dbReference type="ARBA" id="ARBA00022741"/>
    </source>
</evidence>
<comment type="subcellular location">
    <subcellularLocation>
        <location evidence="16">Cell membrane</location>
        <topology evidence="16">Multi-pass membrane protein</topology>
    </subcellularLocation>
    <subcellularLocation>
        <location evidence="1">Membrane</location>
        <topology evidence="1">Multi-pass membrane protein</topology>
    </subcellularLocation>
</comment>
<evidence type="ECO:0000313" key="19">
    <source>
        <dbReference type="Proteomes" id="UP000655225"/>
    </source>
</evidence>
<dbReference type="InterPro" id="IPR036412">
    <property type="entry name" value="HAD-like_sf"/>
</dbReference>
<dbReference type="GO" id="GO:0120029">
    <property type="term" value="P:proton export across plasma membrane"/>
    <property type="evidence" value="ECO:0007669"/>
    <property type="project" value="UniProtKB-UniRule"/>
</dbReference>
<dbReference type="InterPro" id="IPR018303">
    <property type="entry name" value="ATPase_P-typ_P_site"/>
</dbReference>
<keyword evidence="11 16" id="KW-1278">Translocase</keyword>
<keyword evidence="3 16" id="KW-0813">Transport</keyword>
<dbReference type="EMBL" id="JABCRI010000021">
    <property type="protein sequence ID" value="KAF8380567.1"/>
    <property type="molecule type" value="Genomic_DNA"/>
</dbReference>
<dbReference type="FunFam" id="3.40.1110.10:FF:000004">
    <property type="entry name" value="Plasma membrane ATPase"/>
    <property type="match status" value="1"/>
</dbReference>
<sequence length="1034" mass="114256">MELSSMKFLLAPPVIYSHLDHVLPTFSRRRRKDSFLSFCSSKSGCLVKIFEEFLNAEETDWLIFQRRARMDEKSIALEAVNKEAVDLENIPLEEVFEHLKCTREGLSSDAVRDRLELFGYNKLEEKKESKILKFLGFMWNPLSWVMEAAAIMAIALAHGGGKGSDYHDFFGILVLLIINSTISFIEENNAGNAAAALMARLAPKAKVLRDGRWGEEDASVLVPGDIVSIKLGDIIPADARLLEGDPLKIDQSALTGESLPVTKHAGEGVYSGSTCKQGELEAVVIATGVHTFFGKAAHLVETTTHVGHFQQVLTSIGNFCICSIAVGMFIEIIVIYGIQKRGYRVGIDNLLVLLIGGIPIAMPTVLSVTMAIGSHRLSQQGAITKRMTAIEEMAGMDVLCSDKTGTLTLNKLTVDKNMIEIFAKGVDKDMVVLMAAQASRLENQDAIDAAIVSMLADPKEARAGIKEIHFLPFNPTDKRTALTYIDATGKMHRVSKGAPEQILNLAWNKSDIERKVHSIIDKFAERGLRSLGVARQEVPAGTKDSPGDCWEFVGLLPLFDPPRHDSAETIRRALDLGVSVKMITGDQLAIGKETGRRLGMGTNMYPSSTLLGENKDESVSALPIDELIEKADGFAGVFPEHKYEIVKRLQARKHICGMTGDGVNDAPALKKADIGIAVADSTDAARSASDIVLTEPGLSVIISAVLTSRAIFQRMKNYTIYAVSITIRIVLGFMLLTVFWRFDFPPFMVLVIAVLNDGTIMTISKDRVKPSPLPDSWKLSEIFATGVVLGGYLALMTVIFFWAASETNFFANHFNVVNFNTNHFNMSDKNISGPLNEKLASAVYLQVSTISQALIFVTRSRGWSFFERPGLLLLVAFVIAQLIATLISAVATWPFAQIRKIGWGWTGVIWLYNIATYMLLDPIKFGVRYALSGRGWGLVVDQRMAFTNQKDFGREAREAAWATEQRTLHGLHSEETKMFAERNTFRDINLMAEEAKRRAEITRLRELHTLKGRVESFAKLKGLDIDAINQHYTV</sequence>
<evidence type="ECO:0000256" key="8">
    <source>
        <dbReference type="ARBA" id="ARBA00022781"/>
    </source>
</evidence>
<feature type="transmembrane region" description="Helical" evidence="16">
    <location>
        <begin position="316"/>
        <end position="338"/>
    </location>
</feature>
<dbReference type="SUPFAM" id="SSF81665">
    <property type="entry name" value="Calcium ATPase, transmembrane domain M"/>
    <property type="match status" value="1"/>
</dbReference>
<evidence type="ECO:0000256" key="3">
    <source>
        <dbReference type="ARBA" id="ARBA00022448"/>
    </source>
</evidence>
<dbReference type="GO" id="GO:0008553">
    <property type="term" value="F:P-type proton-exporting transporter activity"/>
    <property type="evidence" value="ECO:0007669"/>
    <property type="project" value="UniProtKB-UniRule"/>
</dbReference>
<evidence type="ECO:0000259" key="17">
    <source>
        <dbReference type="SMART" id="SM00831"/>
    </source>
</evidence>
<evidence type="ECO:0000256" key="4">
    <source>
        <dbReference type="ARBA" id="ARBA00022553"/>
    </source>
</evidence>
<keyword evidence="9 16" id="KW-0067">ATP-binding</keyword>
<dbReference type="OrthoDB" id="116380at2759"/>
<dbReference type="OMA" id="RMAAWAS"/>
<keyword evidence="4" id="KW-0597">Phosphoprotein</keyword>
<feature type="transmembrane region" description="Helical" evidence="16">
    <location>
        <begin position="718"/>
        <end position="740"/>
    </location>
</feature>
<comment type="similarity">
    <text evidence="2 16">Belongs to the cation transport ATPase (P-type) (TC 3.A.3) family. Type IIIA subfamily.</text>
</comment>
<dbReference type="GO" id="GO:0016887">
    <property type="term" value="F:ATP hydrolysis activity"/>
    <property type="evidence" value="ECO:0007669"/>
    <property type="project" value="InterPro"/>
</dbReference>
<keyword evidence="5 16" id="KW-0812">Transmembrane</keyword>
<dbReference type="Gene3D" id="6.10.140.890">
    <property type="match status" value="1"/>
</dbReference>
<dbReference type="Gene3D" id="3.40.1110.10">
    <property type="entry name" value="Calcium-transporting ATPase, cytoplasmic domain N"/>
    <property type="match status" value="1"/>
</dbReference>
<dbReference type="FunFam" id="1.20.1110.10:FF:000045">
    <property type="entry name" value="ATPase 4 plasma membrane-type"/>
    <property type="match status" value="1"/>
</dbReference>
<gene>
    <name evidence="18" type="ORF">HHK36_028055</name>
</gene>
<keyword evidence="10 16" id="KW-0460">Magnesium</keyword>
<feature type="transmembrane region" description="Helical" evidence="16">
    <location>
        <begin position="783"/>
        <end position="804"/>
    </location>
</feature>
<dbReference type="GO" id="GO:0005886">
    <property type="term" value="C:plasma membrane"/>
    <property type="evidence" value="ECO:0007669"/>
    <property type="project" value="UniProtKB-SubCell"/>
</dbReference>
<feature type="transmembrane region" description="Helical" evidence="16">
    <location>
        <begin position="350"/>
        <end position="372"/>
    </location>
</feature>
<evidence type="ECO:0000256" key="10">
    <source>
        <dbReference type="ARBA" id="ARBA00022842"/>
    </source>
</evidence>
<evidence type="ECO:0000256" key="13">
    <source>
        <dbReference type="ARBA" id="ARBA00023065"/>
    </source>
</evidence>
<dbReference type="InterPro" id="IPR023298">
    <property type="entry name" value="ATPase_P-typ_TM_dom_sf"/>
</dbReference>
<dbReference type="InterPro" id="IPR008250">
    <property type="entry name" value="ATPase_P-typ_transduc_dom_A_sf"/>
</dbReference>
<dbReference type="SFLD" id="SFLDS00003">
    <property type="entry name" value="Haloacid_Dehalogenase"/>
    <property type="match status" value="1"/>
</dbReference>